<comment type="caution">
    <text evidence="7">The sequence shown here is derived from an EMBL/GenBank/DDBJ whole genome shotgun (WGS) entry which is preliminary data.</text>
</comment>
<dbReference type="GO" id="GO:0006396">
    <property type="term" value="P:RNA processing"/>
    <property type="evidence" value="ECO:0007669"/>
    <property type="project" value="InterPro"/>
</dbReference>
<dbReference type="PANTHER" id="PTHR43051:SF1">
    <property type="entry name" value="POLYNUCLEOTIDE ADENYLYLTRANSFERASE FAMILY PROTEIN"/>
    <property type="match status" value="1"/>
</dbReference>
<sequence length="389" mass="44378">MRYRYSTDKNGRPVKKAIVYTADEHHINSFDVDIEAVRIVGRLKQAGHESYIVGGAVRDLIVGKKPKDFDIVTSASPSQIKRLFRNARIIGRRFRLVHVYVGDNIYEVATFRSIKDGHTGNTFGTVEEDVLRRDFTLNALFYEPNEQIVVDYVGGFKDIKAQLIRPIIPLSVIFKDDPVRMIRAVKYSATTGFRIPLSLSWKIKQQAPLLASVSPSRRTEEIFKIINSGSSCAIVEKLLKYSLYQYLQPQAVQLIQSNVQFKQNYLQSLSALDQLIKSGKELRSGEVISYFIRDYLNSIVHWEQEPLEAYRAALTACRAYVLPMNPPRIELENAVRLLFREHGIGIKKARTFEKGRNKEAVPEPAVEGAQVPGESAPKKRRRRRKKNSI</sequence>
<evidence type="ECO:0000256" key="1">
    <source>
        <dbReference type="ARBA" id="ARBA00022679"/>
    </source>
</evidence>
<keyword evidence="3" id="KW-0694">RNA-binding</keyword>
<dbReference type="EMBL" id="DSVL01000292">
    <property type="protein sequence ID" value="HFH29759.1"/>
    <property type="molecule type" value="Genomic_DNA"/>
</dbReference>
<proteinExistence type="inferred from homology"/>
<evidence type="ECO:0000256" key="2">
    <source>
        <dbReference type="ARBA" id="ARBA00022741"/>
    </source>
</evidence>
<accession>A0A7C3HXR6</accession>
<dbReference type="InterPro" id="IPR043519">
    <property type="entry name" value="NT_sf"/>
</dbReference>
<keyword evidence="2" id="KW-0547">Nucleotide-binding</keyword>
<keyword evidence="7" id="KW-0548">Nucleotidyltransferase</keyword>
<dbReference type="GO" id="GO:1990817">
    <property type="term" value="F:poly(A) RNA polymerase activity"/>
    <property type="evidence" value="ECO:0007669"/>
    <property type="project" value="UniProtKB-EC"/>
</dbReference>
<dbReference type="InterPro" id="IPR010206">
    <property type="entry name" value="PolA_pol_I"/>
</dbReference>
<comment type="similarity">
    <text evidence="3">Belongs to the tRNA nucleotidyltransferase/poly(A) polymerase family.</text>
</comment>
<evidence type="ECO:0000256" key="4">
    <source>
        <dbReference type="SAM" id="MobiDB-lite"/>
    </source>
</evidence>
<protein>
    <submittedName>
        <fullName evidence="7">Polynucleotide adenylyltransferase PcnB</fullName>
        <ecNumber evidence="7">2.7.7.19</ecNumber>
    </submittedName>
</protein>
<dbReference type="Pfam" id="PF01743">
    <property type="entry name" value="PolyA_pol"/>
    <property type="match status" value="1"/>
</dbReference>
<dbReference type="EC" id="2.7.7.19" evidence="7"/>
<dbReference type="InterPro" id="IPR002646">
    <property type="entry name" value="PolA_pol_head_dom"/>
</dbReference>
<keyword evidence="1 3" id="KW-0808">Transferase</keyword>
<evidence type="ECO:0000313" key="7">
    <source>
        <dbReference type="EMBL" id="HFH29759.1"/>
    </source>
</evidence>
<feature type="region of interest" description="Disordered" evidence="4">
    <location>
        <begin position="354"/>
        <end position="389"/>
    </location>
</feature>
<evidence type="ECO:0000259" key="6">
    <source>
        <dbReference type="Pfam" id="PF12627"/>
    </source>
</evidence>
<dbReference type="Pfam" id="PF12627">
    <property type="entry name" value="PolyA_pol_RNAbd"/>
    <property type="match status" value="1"/>
</dbReference>
<feature type="domain" description="Poly A polymerase head" evidence="5">
    <location>
        <begin position="51"/>
        <end position="165"/>
    </location>
</feature>
<dbReference type="GO" id="GO:0003723">
    <property type="term" value="F:RNA binding"/>
    <property type="evidence" value="ECO:0007669"/>
    <property type="project" value="UniProtKB-KW"/>
</dbReference>
<dbReference type="CDD" id="cd05398">
    <property type="entry name" value="NT_ClassII-CCAase"/>
    <property type="match status" value="1"/>
</dbReference>
<dbReference type="SUPFAM" id="SSF81891">
    <property type="entry name" value="Poly A polymerase C-terminal region-like"/>
    <property type="match status" value="1"/>
</dbReference>
<dbReference type="InterPro" id="IPR052191">
    <property type="entry name" value="tRNA_ntf/polyA_polymerase_I"/>
</dbReference>
<name>A0A7C3HXR6_9SPIR</name>
<dbReference type="Gene3D" id="3.30.460.10">
    <property type="entry name" value="Beta Polymerase, domain 2"/>
    <property type="match status" value="1"/>
</dbReference>
<gene>
    <name evidence="7" type="primary">pcnB</name>
    <name evidence="7" type="ORF">ENS59_09665</name>
</gene>
<dbReference type="NCBIfam" id="TIGR01942">
    <property type="entry name" value="pcnB"/>
    <property type="match status" value="1"/>
</dbReference>
<organism evidence="7">
    <name type="scientific">Gracilinema caldarium</name>
    <dbReference type="NCBI Taxonomy" id="215591"/>
    <lineage>
        <taxon>Bacteria</taxon>
        <taxon>Pseudomonadati</taxon>
        <taxon>Spirochaetota</taxon>
        <taxon>Spirochaetia</taxon>
        <taxon>Spirochaetales</taxon>
        <taxon>Breznakiellaceae</taxon>
        <taxon>Gracilinema</taxon>
    </lineage>
</organism>
<reference evidence="7" key="1">
    <citation type="journal article" date="2020" name="mSystems">
        <title>Genome- and Community-Level Interaction Insights into Carbon Utilization and Element Cycling Functions of Hydrothermarchaeota in Hydrothermal Sediment.</title>
        <authorList>
            <person name="Zhou Z."/>
            <person name="Liu Y."/>
            <person name="Xu W."/>
            <person name="Pan J."/>
            <person name="Luo Z.H."/>
            <person name="Li M."/>
        </authorList>
    </citation>
    <scope>NUCLEOTIDE SEQUENCE [LARGE SCALE GENOMIC DNA]</scope>
    <source>
        <strain evidence="7">SpSt-503</strain>
    </source>
</reference>
<dbReference type="PANTHER" id="PTHR43051">
    <property type="entry name" value="POLYNUCLEOTIDE ADENYLYLTRANSFERASE FAMILY PROTEIN"/>
    <property type="match status" value="1"/>
</dbReference>
<feature type="compositionally biased region" description="Basic residues" evidence="4">
    <location>
        <begin position="378"/>
        <end position="389"/>
    </location>
</feature>
<evidence type="ECO:0000259" key="5">
    <source>
        <dbReference type="Pfam" id="PF01743"/>
    </source>
</evidence>
<dbReference type="InterPro" id="IPR032828">
    <property type="entry name" value="PolyA_RNA-bd"/>
</dbReference>
<dbReference type="AlphaFoldDB" id="A0A7C3HXR6"/>
<dbReference type="SUPFAM" id="SSF81301">
    <property type="entry name" value="Nucleotidyltransferase"/>
    <property type="match status" value="1"/>
</dbReference>
<evidence type="ECO:0000256" key="3">
    <source>
        <dbReference type="RuleBase" id="RU003953"/>
    </source>
</evidence>
<feature type="domain" description="tRNA nucleotidyltransferase/poly(A) polymerase RNA and SrmB- binding" evidence="6">
    <location>
        <begin position="192"/>
        <end position="251"/>
    </location>
</feature>
<dbReference type="Gene3D" id="1.10.3090.10">
    <property type="entry name" value="cca-adding enzyme, domain 2"/>
    <property type="match status" value="1"/>
</dbReference>
<dbReference type="GO" id="GO:0000166">
    <property type="term" value="F:nucleotide binding"/>
    <property type="evidence" value="ECO:0007669"/>
    <property type="project" value="UniProtKB-KW"/>
</dbReference>
<dbReference type="GO" id="GO:0043633">
    <property type="term" value="P:polyadenylation-dependent RNA catabolic process"/>
    <property type="evidence" value="ECO:0007669"/>
    <property type="project" value="InterPro"/>
</dbReference>